<dbReference type="SUPFAM" id="SSF47240">
    <property type="entry name" value="Ferritin-like"/>
    <property type="match status" value="1"/>
</dbReference>
<dbReference type="InterPro" id="IPR009078">
    <property type="entry name" value="Ferritin-like_SF"/>
</dbReference>
<evidence type="ECO:0000256" key="4">
    <source>
        <dbReference type="ARBA" id="ARBA00023002"/>
    </source>
</evidence>
<keyword evidence="9" id="KW-1185">Reference proteome</keyword>
<protein>
    <submittedName>
        <fullName evidence="8">Demethoxyubiquinone hydroxylase family protein</fullName>
    </submittedName>
</protein>
<evidence type="ECO:0000313" key="9">
    <source>
        <dbReference type="Proteomes" id="UP000249524"/>
    </source>
</evidence>
<name>A0A328BB42_9CAUL</name>
<dbReference type="GO" id="GO:0006744">
    <property type="term" value="P:ubiquinone biosynthetic process"/>
    <property type="evidence" value="ECO:0007669"/>
    <property type="project" value="UniProtKB-KW"/>
</dbReference>
<keyword evidence="7" id="KW-0472">Membrane</keyword>
<dbReference type="Gene3D" id="1.20.1260.10">
    <property type="match status" value="1"/>
</dbReference>
<dbReference type="PANTHER" id="PTHR11237">
    <property type="entry name" value="COENZYME Q10 BIOSYNTHESIS PROTEIN 7"/>
    <property type="match status" value="1"/>
</dbReference>
<dbReference type="Pfam" id="PF03232">
    <property type="entry name" value="COQ7"/>
    <property type="match status" value="1"/>
</dbReference>
<dbReference type="AlphaFoldDB" id="A0A328BB42"/>
<dbReference type="RefSeq" id="WP_111276644.1">
    <property type="nucleotide sequence ID" value="NZ_QFYS01000006.1"/>
</dbReference>
<gene>
    <name evidence="8" type="ORF">DJ019_13845</name>
</gene>
<dbReference type="GO" id="GO:0008682">
    <property type="term" value="F:3-demethoxyubiquinol 3-hydroxylase activity"/>
    <property type="evidence" value="ECO:0007669"/>
    <property type="project" value="TreeGrafter"/>
</dbReference>
<dbReference type="EMBL" id="QFYS01000006">
    <property type="protein sequence ID" value="RAK64257.1"/>
    <property type="molecule type" value="Genomic_DNA"/>
</dbReference>
<comment type="caution">
    <text evidence="8">The sequence shown here is derived from an EMBL/GenBank/DDBJ whole genome shotgun (WGS) entry which is preliminary data.</text>
</comment>
<evidence type="ECO:0000256" key="6">
    <source>
        <dbReference type="ARBA" id="ARBA00023033"/>
    </source>
</evidence>
<evidence type="ECO:0000256" key="7">
    <source>
        <dbReference type="ARBA" id="ARBA00023136"/>
    </source>
</evidence>
<dbReference type="Proteomes" id="UP000249524">
    <property type="component" value="Unassembled WGS sequence"/>
</dbReference>
<dbReference type="OrthoDB" id="7559360at2"/>
<organism evidence="8 9">
    <name type="scientific">Phenylobacterium kunshanense</name>
    <dbReference type="NCBI Taxonomy" id="1445034"/>
    <lineage>
        <taxon>Bacteria</taxon>
        <taxon>Pseudomonadati</taxon>
        <taxon>Pseudomonadota</taxon>
        <taxon>Alphaproteobacteria</taxon>
        <taxon>Caulobacterales</taxon>
        <taxon>Caulobacteraceae</taxon>
        <taxon>Phenylobacterium</taxon>
    </lineage>
</organism>
<evidence type="ECO:0000256" key="3">
    <source>
        <dbReference type="ARBA" id="ARBA00022723"/>
    </source>
</evidence>
<keyword evidence="5" id="KW-0408">Iron</keyword>
<accession>A0A328BB42</accession>
<evidence type="ECO:0000256" key="1">
    <source>
        <dbReference type="ARBA" id="ARBA00004749"/>
    </source>
</evidence>
<keyword evidence="6" id="KW-0503">Monooxygenase</keyword>
<sequence>MPAVDRTLADILRVNHAGECGAIRIYTGQRYLARWRSPDLLPFLDQSLRDERGHKDEFAALMKQRGITPCGAIALWGVGGWLPGLATAGLGRSAILICTEAVERTVHAHLQAQLAWLADRDAEVSRAIATIQVEELAHLEGARERRRSRGGRVLDAFIAKATELLIWISTYGASSRMARRIGR</sequence>
<keyword evidence="2" id="KW-0831">Ubiquinone biosynthesis</keyword>
<comment type="pathway">
    <text evidence="1">Cofactor biosynthesis; ubiquinone biosynthesis.</text>
</comment>
<proteinExistence type="predicted"/>
<dbReference type="InterPro" id="IPR011566">
    <property type="entry name" value="Ubq_synth_Coq7"/>
</dbReference>
<dbReference type="GO" id="GO:0046872">
    <property type="term" value="F:metal ion binding"/>
    <property type="evidence" value="ECO:0007669"/>
    <property type="project" value="UniProtKB-KW"/>
</dbReference>
<keyword evidence="8" id="KW-0830">Ubiquinone</keyword>
<evidence type="ECO:0000256" key="5">
    <source>
        <dbReference type="ARBA" id="ARBA00023004"/>
    </source>
</evidence>
<keyword evidence="3" id="KW-0479">Metal-binding</keyword>
<dbReference type="InterPro" id="IPR012347">
    <property type="entry name" value="Ferritin-like"/>
</dbReference>
<dbReference type="PANTHER" id="PTHR11237:SF4">
    <property type="entry name" value="5-DEMETHOXYUBIQUINONE HYDROXYLASE, MITOCHONDRIAL"/>
    <property type="match status" value="1"/>
</dbReference>
<reference evidence="8 9" key="1">
    <citation type="submission" date="2018-05" db="EMBL/GenBank/DDBJ databases">
        <authorList>
            <person name="Lanie J.A."/>
            <person name="Ng W.-L."/>
            <person name="Kazmierczak K.M."/>
            <person name="Andrzejewski T.M."/>
            <person name="Davidsen T.M."/>
            <person name="Wayne K.J."/>
            <person name="Tettelin H."/>
            <person name="Glass J.I."/>
            <person name="Rusch D."/>
            <person name="Podicherti R."/>
            <person name="Tsui H.-C.T."/>
            <person name="Winkler M.E."/>
        </authorList>
    </citation>
    <scope>NUCLEOTIDE SEQUENCE [LARGE SCALE GENOMIC DNA]</scope>
    <source>
        <strain evidence="8 9">BUT-10</strain>
    </source>
</reference>
<evidence type="ECO:0000313" key="8">
    <source>
        <dbReference type="EMBL" id="RAK64257.1"/>
    </source>
</evidence>
<evidence type="ECO:0000256" key="2">
    <source>
        <dbReference type="ARBA" id="ARBA00022688"/>
    </source>
</evidence>
<keyword evidence="4" id="KW-0560">Oxidoreductase</keyword>